<organism evidence="1 2">
    <name type="scientific">Saccharopolyspora elongata</name>
    <dbReference type="NCBI Taxonomy" id="2530387"/>
    <lineage>
        <taxon>Bacteria</taxon>
        <taxon>Bacillati</taxon>
        <taxon>Actinomycetota</taxon>
        <taxon>Actinomycetes</taxon>
        <taxon>Pseudonocardiales</taxon>
        <taxon>Pseudonocardiaceae</taxon>
        <taxon>Saccharopolyspora</taxon>
    </lineage>
</organism>
<evidence type="ECO:0000313" key="2">
    <source>
        <dbReference type="Proteomes" id="UP000294947"/>
    </source>
</evidence>
<comment type="caution">
    <text evidence="1">The sequence shown here is derived from an EMBL/GenBank/DDBJ whole genome shotgun (WGS) entry which is preliminary data.</text>
</comment>
<proteinExistence type="predicted"/>
<evidence type="ECO:0000313" key="1">
    <source>
        <dbReference type="EMBL" id="TDD40840.1"/>
    </source>
</evidence>
<dbReference type="Proteomes" id="UP000294947">
    <property type="component" value="Unassembled WGS sequence"/>
</dbReference>
<dbReference type="AlphaFoldDB" id="A0A4R4YA14"/>
<name>A0A4R4YA14_9PSEU</name>
<accession>A0A4R4YA14</accession>
<sequence>MIWLMDLVRDGVVAAEYVRELLITMSSPPGGCCWACESLEETESDVIERCRRERDEWLVWWSSVTPRSHPYAVTGSSIHHWDCRTLGEPVPPPVITSKHDYLKNRRAFSPYRRDAFKRVTVEEARSWRLRRCKICSPELPAAWRDGTSDVPSTY</sequence>
<protein>
    <submittedName>
        <fullName evidence="1">Uncharacterized protein</fullName>
    </submittedName>
</protein>
<keyword evidence="2" id="KW-1185">Reference proteome</keyword>
<gene>
    <name evidence="1" type="ORF">E1288_34395</name>
</gene>
<reference evidence="1 2" key="1">
    <citation type="submission" date="2019-03" db="EMBL/GenBank/DDBJ databases">
        <title>Draft genome sequences of novel Actinobacteria.</title>
        <authorList>
            <person name="Sahin N."/>
            <person name="Ay H."/>
            <person name="Saygin H."/>
        </authorList>
    </citation>
    <scope>NUCLEOTIDE SEQUENCE [LARGE SCALE GENOMIC DNA]</scope>
    <source>
        <strain evidence="1 2">7K502</strain>
    </source>
</reference>
<dbReference type="EMBL" id="SMKW01000066">
    <property type="protein sequence ID" value="TDD40840.1"/>
    <property type="molecule type" value="Genomic_DNA"/>
</dbReference>